<dbReference type="InterPro" id="IPR020984">
    <property type="entry name" value="Speedy"/>
</dbReference>
<dbReference type="AlphaFoldDB" id="A0AAV2ZYK4"/>
<dbReference type="PANTHER" id="PTHR31545:SF2">
    <property type="entry name" value="SPEEDY PROTEIN C"/>
    <property type="match status" value="1"/>
</dbReference>
<keyword evidence="4" id="KW-1185">Reference proteome</keyword>
<dbReference type="PANTHER" id="PTHR31545">
    <property type="entry name" value="SEEDY PROTEIN A/C FAMILY MEMBER"/>
    <property type="match status" value="1"/>
</dbReference>
<name>A0AAV2ZYK4_PYXAD</name>
<evidence type="ECO:0000313" key="4">
    <source>
        <dbReference type="Proteomes" id="UP001181693"/>
    </source>
</evidence>
<dbReference type="Proteomes" id="UP001181693">
    <property type="component" value="Unassembled WGS sequence"/>
</dbReference>
<evidence type="ECO:0008006" key="5">
    <source>
        <dbReference type="Google" id="ProtNLM"/>
    </source>
</evidence>
<dbReference type="Pfam" id="PF11357">
    <property type="entry name" value="Spy1"/>
    <property type="match status" value="1"/>
</dbReference>
<dbReference type="EMBL" id="DYDO01000010">
    <property type="protein sequence ID" value="DBA17192.1"/>
    <property type="molecule type" value="Genomic_DNA"/>
</dbReference>
<gene>
    <name evidence="3" type="ORF">GDO54_002674</name>
</gene>
<evidence type="ECO:0000256" key="2">
    <source>
        <dbReference type="ARBA" id="ARBA00023306"/>
    </source>
</evidence>
<dbReference type="InterPro" id="IPR052316">
    <property type="entry name" value="Speedy-Ringo_regulator"/>
</dbReference>
<evidence type="ECO:0000313" key="3">
    <source>
        <dbReference type="EMBL" id="DBA17192.1"/>
    </source>
</evidence>
<organism evidence="3 4">
    <name type="scientific">Pyxicephalus adspersus</name>
    <name type="common">African bullfrog</name>
    <dbReference type="NCBI Taxonomy" id="30357"/>
    <lineage>
        <taxon>Eukaryota</taxon>
        <taxon>Metazoa</taxon>
        <taxon>Chordata</taxon>
        <taxon>Craniata</taxon>
        <taxon>Vertebrata</taxon>
        <taxon>Euteleostomi</taxon>
        <taxon>Amphibia</taxon>
        <taxon>Batrachia</taxon>
        <taxon>Anura</taxon>
        <taxon>Neobatrachia</taxon>
        <taxon>Ranoidea</taxon>
        <taxon>Pyxicephalidae</taxon>
        <taxon>Pyxicephalinae</taxon>
        <taxon>Pyxicephalus</taxon>
    </lineage>
</organism>
<protein>
    <recommendedName>
        <fullName evidence="5">Speedy protein C</fullName>
    </recommendedName>
</protein>
<reference evidence="3" key="1">
    <citation type="thesis" date="2020" institute="ProQuest LLC" country="789 East Eisenhower Parkway, Ann Arbor, MI, USA">
        <title>Comparative Genomics and Chromosome Evolution.</title>
        <authorList>
            <person name="Mudd A.B."/>
        </authorList>
    </citation>
    <scope>NUCLEOTIDE SEQUENCE</scope>
    <source>
        <strain evidence="3">1538</strain>
        <tissue evidence="3">Blood</tissue>
    </source>
</reference>
<sequence length="318" mass="36869">MRHIRPSPRATTTAGSGVKNMVKGHQHSRVVGAHKQRIPEREVSAAGTKGARTISLQLHERQAFYQLLDCDIIQQFLSMDVCLRISDKYLIAMVLAYFKRAGLRIREYTAMNFFVALYLANDMEEDEEDYKYEIFPWALGDVWRESYPQFLQLRDNLWARMKYRAVVSRRCCDEVMSKDPGHWAWLRDRPLHHSGALRSYLRNEDLFPRGPGVTPASCPLCRRSSTDESDAVASNCSSPELDAFTFSNVEWSQDQFILPPPMLLDQESAYDINWKKNTWLITPLFGLEFSGQNQKYVLKFTLFKIIKIHTFEKKALQS</sequence>
<comment type="caution">
    <text evidence="3">The sequence shown here is derived from an EMBL/GenBank/DDBJ whole genome shotgun (WGS) entry which is preliminary data.</text>
</comment>
<proteinExistence type="inferred from homology"/>
<keyword evidence="2" id="KW-0131">Cell cycle</keyword>
<dbReference type="GO" id="GO:0019901">
    <property type="term" value="F:protein kinase binding"/>
    <property type="evidence" value="ECO:0007669"/>
    <property type="project" value="InterPro"/>
</dbReference>
<evidence type="ECO:0000256" key="1">
    <source>
        <dbReference type="ARBA" id="ARBA00010932"/>
    </source>
</evidence>
<accession>A0AAV2ZYK4</accession>
<comment type="similarity">
    <text evidence="1">Belongs to the Speedy/Ringo family.</text>
</comment>